<dbReference type="PROSITE" id="PS50222">
    <property type="entry name" value="EF_HAND_2"/>
    <property type="match status" value="2"/>
</dbReference>
<feature type="region of interest" description="Disordered" evidence="2">
    <location>
        <begin position="1"/>
        <end position="22"/>
    </location>
</feature>
<dbReference type="PROSITE" id="PS00018">
    <property type="entry name" value="EF_HAND_1"/>
    <property type="match status" value="2"/>
</dbReference>
<reference evidence="4 5" key="1">
    <citation type="submission" date="2017-09" db="EMBL/GenBank/DDBJ databases">
        <title>Genome sequencing of Besnoitia besnoiti strain Bb-Ger1.</title>
        <authorList>
            <person name="Schares G."/>
            <person name="Venepally P."/>
            <person name="Lorenzi H.A."/>
        </authorList>
    </citation>
    <scope>NUCLEOTIDE SEQUENCE [LARGE SCALE GENOMIC DNA]</scope>
    <source>
        <strain evidence="4 5">Bb-Ger1</strain>
    </source>
</reference>
<dbReference type="GeneID" id="40305676"/>
<accession>A0A2A9MQI3</accession>
<dbReference type="EMBL" id="NWUJ01000001">
    <property type="protein sequence ID" value="PFH38272.1"/>
    <property type="molecule type" value="Genomic_DNA"/>
</dbReference>
<dbReference type="AlphaFoldDB" id="A0A2A9MQI3"/>
<dbReference type="VEuPathDB" id="ToxoDB:BESB_006130"/>
<dbReference type="OrthoDB" id="26525at2759"/>
<keyword evidence="5" id="KW-1185">Reference proteome</keyword>
<evidence type="ECO:0000259" key="3">
    <source>
        <dbReference type="PROSITE" id="PS50222"/>
    </source>
</evidence>
<dbReference type="Pfam" id="PF13202">
    <property type="entry name" value="EF-hand_5"/>
    <property type="match status" value="1"/>
</dbReference>
<organism evidence="4 5">
    <name type="scientific">Besnoitia besnoiti</name>
    <name type="common">Apicomplexan protozoan</name>
    <dbReference type="NCBI Taxonomy" id="94643"/>
    <lineage>
        <taxon>Eukaryota</taxon>
        <taxon>Sar</taxon>
        <taxon>Alveolata</taxon>
        <taxon>Apicomplexa</taxon>
        <taxon>Conoidasida</taxon>
        <taxon>Coccidia</taxon>
        <taxon>Eucoccidiorida</taxon>
        <taxon>Eimeriorina</taxon>
        <taxon>Sarcocystidae</taxon>
        <taxon>Besnoitia</taxon>
    </lineage>
</organism>
<feature type="domain" description="EF-hand" evidence="3">
    <location>
        <begin position="27"/>
        <end position="62"/>
    </location>
</feature>
<dbReference type="SMART" id="SM00054">
    <property type="entry name" value="EFh"/>
    <property type="match status" value="2"/>
</dbReference>
<dbReference type="InterPro" id="IPR002048">
    <property type="entry name" value="EF_hand_dom"/>
</dbReference>
<sequence>MSQKSRSAPSGGATAASAGSVPARLRAHTAELESIFKRMDIDGDGKLSEEDLTAFMKERVDYPLDRDQVKAIIMELRGSGKTVETTKGSFPPVDFPTFLGFIDCQLMKPLPDLLGEIFQHMDTDKDGKLTAREVQTFAERLDIKLGVDGASELLNRGHQETAATFEEFCGLVQKALPSVGR</sequence>
<dbReference type="SUPFAM" id="SSF47473">
    <property type="entry name" value="EF-hand"/>
    <property type="match status" value="1"/>
</dbReference>
<dbReference type="InterPro" id="IPR011992">
    <property type="entry name" value="EF-hand-dom_pair"/>
</dbReference>
<evidence type="ECO:0000256" key="2">
    <source>
        <dbReference type="SAM" id="MobiDB-lite"/>
    </source>
</evidence>
<dbReference type="GO" id="GO:0005509">
    <property type="term" value="F:calcium ion binding"/>
    <property type="evidence" value="ECO:0007669"/>
    <property type="project" value="InterPro"/>
</dbReference>
<feature type="domain" description="EF-hand" evidence="3">
    <location>
        <begin position="109"/>
        <end position="144"/>
    </location>
</feature>
<dbReference type="STRING" id="94643.A0A2A9MQI3"/>
<dbReference type="Pfam" id="PF00036">
    <property type="entry name" value="EF-hand_1"/>
    <property type="match status" value="1"/>
</dbReference>
<dbReference type="KEGG" id="bbes:BESB_006130"/>
<dbReference type="RefSeq" id="XP_029222281.1">
    <property type="nucleotide sequence ID" value="XM_029359368.1"/>
</dbReference>
<dbReference type="Gene3D" id="1.10.238.10">
    <property type="entry name" value="EF-hand"/>
    <property type="match status" value="2"/>
</dbReference>
<dbReference type="InterPro" id="IPR018247">
    <property type="entry name" value="EF_Hand_1_Ca_BS"/>
</dbReference>
<proteinExistence type="predicted"/>
<evidence type="ECO:0000313" key="4">
    <source>
        <dbReference type="EMBL" id="PFH38272.1"/>
    </source>
</evidence>
<feature type="compositionally biased region" description="Low complexity" evidence="2">
    <location>
        <begin position="1"/>
        <end position="20"/>
    </location>
</feature>
<evidence type="ECO:0000256" key="1">
    <source>
        <dbReference type="ARBA" id="ARBA00022837"/>
    </source>
</evidence>
<gene>
    <name evidence="4" type="ORF">BESB_006130</name>
</gene>
<comment type="caution">
    <text evidence="4">The sequence shown here is derived from an EMBL/GenBank/DDBJ whole genome shotgun (WGS) entry which is preliminary data.</text>
</comment>
<evidence type="ECO:0000313" key="5">
    <source>
        <dbReference type="Proteomes" id="UP000224006"/>
    </source>
</evidence>
<dbReference type="Proteomes" id="UP000224006">
    <property type="component" value="Chromosome I"/>
</dbReference>
<name>A0A2A9MQI3_BESBE</name>
<protein>
    <submittedName>
        <fullName evidence="4">Calmodulin CAM1</fullName>
    </submittedName>
</protein>
<keyword evidence="1" id="KW-0106">Calcium</keyword>